<feature type="region of interest" description="Disordered" evidence="1">
    <location>
        <begin position="147"/>
        <end position="204"/>
    </location>
</feature>
<dbReference type="OrthoDB" id="2981416at2759"/>
<evidence type="ECO:0000256" key="1">
    <source>
        <dbReference type="SAM" id="MobiDB-lite"/>
    </source>
</evidence>
<feature type="compositionally biased region" description="Basic residues" evidence="1">
    <location>
        <begin position="151"/>
        <end position="199"/>
    </location>
</feature>
<name>A0A4Y7T9I8_COPMI</name>
<organism evidence="3 4">
    <name type="scientific">Coprinellus micaceus</name>
    <name type="common">Glistening ink-cap mushroom</name>
    <name type="synonym">Coprinus micaceus</name>
    <dbReference type="NCBI Taxonomy" id="71717"/>
    <lineage>
        <taxon>Eukaryota</taxon>
        <taxon>Fungi</taxon>
        <taxon>Dikarya</taxon>
        <taxon>Basidiomycota</taxon>
        <taxon>Agaricomycotina</taxon>
        <taxon>Agaricomycetes</taxon>
        <taxon>Agaricomycetidae</taxon>
        <taxon>Agaricales</taxon>
        <taxon>Agaricineae</taxon>
        <taxon>Psathyrellaceae</taxon>
        <taxon>Coprinellus</taxon>
    </lineage>
</organism>
<evidence type="ECO:0000313" key="3">
    <source>
        <dbReference type="EMBL" id="TEB30835.1"/>
    </source>
</evidence>
<keyword evidence="4" id="KW-1185">Reference proteome</keyword>
<evidence type="ECO:0000313" key="4">
    <source>
        <dbReference type="Proteomes" id="UP000298030"/>
    </source>
</evidence>
<dbReference type="EMBL" id="QPFP01000021">
    <property type="protein sequence ID" value="TEB30835.1"/>
    <property type="molecule type" value="Genomic_DNA"/>
</dbReference>
<feature type="signal peptide" evidence="2">
    <location>
        <begin position="1"/>
        <end position="21"/>
    </location>
</feature>
<reference evidence="3 4" key="1">
    <citation type="journal article" date="2019" name="Nat. Ecol. Evol.">
        <title>Megaphylogeny resolves global patterns of mushroom evolution.</title>
        <authorList>
            <person name="Varga T."/>
            <person name="Krizsan K."/>
            <person name="Foldi C."/>
            <person name="Dima B."/>
            <person name="Sanchez-Garcia M."/>
            <person name="Sanchez-Ramirez S."/>
            <person name="Szollosi G.J."/>
            <person name="Szarkandi J.G."/>
            <person name="Papp V."/>
            <person name="Albert L."/>
            <person name="Andreopoulos W."/>
            <person name="Angelini C."/>
            <person name="Antonin V."/>
            <person name="Barry K.W."/>
            <person name="Bougher N.L."/>
            <person name="Buchanan P."/>
            <person name="Buyck B."/>
            <person name="Bense V."/>
            <person name="Catcheside P."/>
            <person name="Chovatia M."/>
            <person name="Cooper J."/>
            <person name="Damon W."/>
            <person name="Desjardin D."/>
            <person name="Finy P."/>
            <person name="Geml J."/>
            <person name="Haridas S."/>
            <person name="Hughes K."/>
            <person name="Justo A."/>
            <person name="Karasinski D."/>
            <person name="Kautmanova I."/>
            <person name="Kiss B."/>
            <person name="Kocsube S."/>
            <person name="Kotiranta H."/>
            <person name="LaButti K.M."/>
            <person name="Lechner B.E."/>
            <person name="Liimatainen K."/>
            <person name="Lipzen A."/>
            <person name="Lukacs Z."/>
            <person name="Mihaltcheva S."/>
            <person name="Morgado L.N."/>
            <person name="Niskanen T."/>
            <person name="Noordeloos M.E."/>
            <person name="Ohm R.A."/>
            <person name="Ortiz-Santana B."/>
            <person name="Ovrebo C."/>
            <person name="Racz N."/>
            <person name="Riley R."/>
            <person name="Savchenko A."/>
            <person name="Shiryaev A."/>
            <person name="Soop K."/>
            <person name="Spirin V."/>
            <person name="Szebenyi C."/>
            <person name="Tomsovsky M."/>
            <person name="Tulloss R.E."/>
            <person name="Uehling J."/>
            <person name="Grigoriev I.V."/>
            <person name="Vagvolgyi C."/>
            <person name="Papp T."/>
            <person name="Martin F.M."/>
            <person name="Miettinen O."/>
            <person name="Hibbett D.S."/>
            <person name="Nagy L.G."/>
        </authorList>
    </citation>
    <scope>NUCLEOTIDE SEQUENCE [LARGE SCALE GENOMIC DNA]</scope>
    <source>
        <strain evidence="3 4">FP101781</strain>
    </source>
</reference>
<protein>
    <submittedName>
        <fullName evidence="3">Uncharacterized protein</fullName>
    </submittedName>
</protein>
<dbReference type="AlphaFoldDB" id="A0A4Y7T9I8"/>
<dbReference type="Proteomes" id="UP000298030">
    <property type="component" value="Unassembled WGS sequence"/>
</dbReference>
<gene>
    <name evidence="3" type="ORF">FA13DRAFT_1853385</name>
</gene>
<keyword evidence="2" id="KW-0732">Signal</keyword>
<sequence length="342" mass="37361">MKQPSLLKATFAIALALCAHAYLEVEEGALNVRHIHMVKRAVNGEIVGRAFSNTYEILDARGGRQCQTISACATPGGCALMAPQTYCKGESVQESFQKAVKQTGANGMTSLKLIGESIGRGPVGSIIGATKTTTKALAEAKKEKAKALAKGGKKGKKAASKKGGSKPKKGGAKPKKQSKKPSPKKKAVPKKSNNRKHKRDLAGEDVLEVVNKRDFEVVERDEDMNLIERAKYSMFDVVARDEDGKRWQRFRSGKSMMGGGGLLIPSFSGGKWSLRAPPPHSHWKLVWWTRFLQLRWYPHPLPPSPLRLEPQADLAYAAQAVISESPENQSCRVDLPSLTRPI</sequence>
<proteinExistence type="predicted"/>
<comment type="caution">
    <text evidence="3">The sequence shown here is derived from an EMBL/GenBank/DDBJ whole genome shotgun (WGS) entry which is preliminary data.</text>
</comment>
<feature type="chain" id="PRO_5021440536" evidence="2">
    <location>
        <begin position="22"/>
        <end position="342"/>
    </location>
</feature>
<accession>A0A4Y7T9I8</accession>
<evidence type="ECO:0000256" key="2">
    <source>
        <dbReference type="SAM" id="SignalP"/>
    </source>
</evidence>